<evidence type="ECO:0000256" key="3">
    <source>
        <dbReference type="ARBA" id="ARBA00022475"/>
    </source>
</evidence>
<keyword evidence="5 7" id="KW-1133">Transmembrane helix</keyword>
<dbReference type="STRING" id="591019.Shell_0851"/>
<dbReference type="Pfam" id="PF00528">
    <property type="entry name" value="BPD_transp_1"/>
    <property type="match status" value="1"/>
</dbReference>
<dbReference type="KEGG" id="shc:Shell_0851"/>
<dbReference type="EMBL" id="CP002051">
    <property type="protein sequence ID" value="ADI31963.1"/>
    <property type="molecule type" value="Genomic_DNA"/>
</dbReference>
<sequence>MVIAVSARRIKIRTLASTIFSPLLTKAPGAWMLRIGVGIVLAVTLMAILAPIISPYNPEKRVDKPFIPPSWEHPMGTNRIGQDLFSRIIWGSRIVLGVVFLATLLCMSIGIPLGLISGYYGGKLDRTLSMFMDSMYAFPALILAIAIAAVLGPSPTNTAIAIAFVYIPTYFRMIRGQTLGLKSQLFVEAARALGANDRVVMKDYILPNLGHTILVVFSLSVADAILTEAGLSYLGLSVTPPTPDWGYDLRVGQPFLLDGKWWLVFFPGLMVMLLAMGFALIGEALSERISLAQTR</sequence>
<organism evidence="9 10">
    <name type="scientific">Staphylothermus hellenicus (strain DSM 12710 / JCM 10830 / BK20S6-10-b1 / P8)</name>
    <dbReference type="NCBI Taxonomy" id="591019"/>
    <lineage>
        <taxon>Archaea</taxon>
        <taxon>Thermoproteota</taxon>
        <taxon>Thermoprotei</taxon>
        <taxon>Desulfurococcales</taxon>
        <taxon>Desulfurococcaceae</taxon>
        <taxon>Staphylothermus</taxon>
    </lineage>
</organism>
<dbReference type="RefSeq" id="WP_013143161.1">
    <property type="nucleotide sequence ID" value="NC_014205.1"/>
</dbReference>
<dbReference type="Proteomes" id="UP000002573">
    <property type="component" value="Chromosome"/>
</dbReference>
<comment type="similarity">
    <text evidence="7">Belongs to the binding-protein-dependent transport system permease family.</text>
</comment>
<feature type="transmembrane region" description="Helical" evidence="7">
    <location>
        <begin position="31"/>
        <end position="53"/>
    </location>
</feature>
<dbReference type="InterPro" id="IPR025966">
    <property type="entry name" value="OppC_N"/>
</dbReference>
<dbReference type="InterPro" id="IPR035906">
    <property type="entry name" value="MetI-like_sf"/>
</dbReference>
<dbReference type="PROSITE" id="PS50928">
    <property type="entry name" value="ABC_TM1"/>
    <property type="match status" value="1"/>
</dbReference>
<dbReference type="PANTHER" id="PTHR43386:SF1">
    <property type="entry name" value="D,D-DIPEPTIDE TRANSPORT SYSTEM PERMEASE PROTEIN DDPC-RELATED"/>
    <property type="match status" value="1"/>
</dbReference>
<keyword evidence="3" id="KW-1003">Cell membrane</keyword>
<evidence type="ECO:0000256" key="6">
    <source>
        <dbReference type="ARBA" id="ARBA00023136"/>
    </source>
</evidence>
<dbReference type="AlphaFoldDB" id="D7D867"/>
<evidence type="ECO:0000256" key="1">
    <source>
        <dbReference type="ARBA" id="ARBA00004651"/>
    </source>
</evidence>
<evidence type="ECO:0000313" key="10">
    <source>
        <dbReference type="Proteomes" id="UP000002573"/>
    </source>
</evidence>
<evidence type="ECO:0000256" key="7">
    <source>
        <dbReference type="RuleBase" id="RU363032"/>
    </source>
</evidence>
<feature type="transmembrane region" description="Helical" evidence="7">
    <location>
        <begin position="94"/>
        <end position="120"/>
    </location>
</feature>
<keyword evidence="10" id="KW-1185">Reference proteome</keyword>
<evidence type="ECO:0000256" key="4">
    <source>
        <dbReference type="ARBA" id="ARBA00022692"/>
    </source>
</evidence>
<reference evidence="9 10" key="2">
    <citation type="journal article" date="2011" name="Stand. Genomic Sci.">
        <title>Complete genome sequence of Staphylothermus hellenicus P8.</title>
        <authorList>
            <person name="Anderson I."/>
            <person name="Wirth R."/>
            <person name="Lucas S."/>
            <person name="Copeland A."/>
            <person name="Lapidus A."/>
            <person name="Cheng J.F."/>
            <person name="Goodwin L."/>
            <person name="Pitluck S."/>
            <person name="Davenport K."/>
            <person name="Detter J.C."/>
            <person name="Han C."/>
            <person name="Tapia R."/>
            <person name="Land M."/>
            <person name="Hauser L."/>
            <person name="Pati A."/>
            <person name="Mikhailova N."/>
            <person name="Woyke T."/>
            <person name="Klenk H.P."/>
            <person name="Kyrpides N."/>
            <person name="Ivanova N."/>
        </authorList>
    </citation>
    <scope>NUCLEOTIDE SEQUENCE [LARGE SCALE GENOMIC DNA]</scope>
    <source>
        <strain evidence="10">DSM 12710 / JCM 10830 / BK20S6-10-b1 / P8</strain>
    </source>
</reference>
<dbReference type="SUPFAM" id="SSF161098">
    <property type="entry name" value="MetI-like"/>
    <property type="match status" value="1"/>
</dbReference>
<feature type="domain" description="ABC transmembrane type-1" evidence="8">
    <location>
        <begin position="92"/>
        <end position="282"/>
    </location>
</feature>
<dbReference type="eggNOG" id="arCOG00748">
    <property type="taxonomic scope" value="Archaea"/>
</dbReference>
<dbReference type="GO" id="GO:0005886">
    <property type="term" value="C:plasma membrane"/>
    <property type="evidence" value="ECO:0007669"/>
    <property type="project" value="UniProtKB-SubCell"/>
</dbReference>
<evidence type="ECO:0000313" key="9">
    <source>
        <dbReference type="EMBL" id="ADI31963.1"/>
    </source>
</evidence>
<keyword evidence="4 7" id="KW-0812">Transmembrane</keyword>
<dbReference type="GeneID" id="9234140"/>
<evidence type="ECO:0000259" key="8">
    <source>
        <dbReference type="PROSITE" id="PS50928"/>
    </source>
</evidence>
<dbReference type="Pfam" id="PF12911">
    <property type="entry name" value="OppC_N"/>
    <property type="match status" value="1"/>
</dbReference>
<reference evidence="10" key="1">
    <citation type="submission" date="2010-05" db="EMBL/GenBank/DDBJ databases">
        <title>Complete sequence of Staphylothermus hellenicus DSM 12710.</title>
        <authorList>
            <consortium name="US DOE Joint Genome Institute"/>
            <person name="Lucas S."/>
            <person name="Copeland A."/>
            <person name="Lapidus A."/>
            <person name="Cheng J.-F."/>
            <person name="Bruce D."/>
            <person name="Goodwin L."/>
            <person name="Pitluck S."/>
            <person name="Davenport K."/>
            <person name="Detter J.C."/>
            <person name="Han C."/>
            <person name="Tapia R."/>
            <person name="Larimer F."/>
            <person name="Land M."/>
            <person name="Hauser L."/>
            <person name="Kyrpides N."/>
            <person name="Mikhailova N."/>
            <person name="Anderson I.J."/>
            <person name="Woyke T."/>
        </authorList>
    </citation>
    <scope>NUCLEOTIDE SEQUENCE [LARGE SCALE GENOMIC DNA]</scope>
    <source>
        <strain evidence="10">DSM 12710 / JCM 10830 / BK20S6-10-b1 / P8</strain>
    </source>
</reference>
<accession>D7D867</accession>
<keyword evidence="2 7" id="KW-0813">Transport</keyword>
<proteinExistence type="inferred from homology"/>
<name>D7D867_STAHD</name>
<protein>
    <submittedName>
        <fullName evidence="9">Binding-protein-dependent transport systems inner membrane component</fullName>
    </submittedName>
</protein>
<dbReference type="InterPro" id="IPR050366">
    <property type="entry name" value="BP-dependent_transpt_permease"/>
</dbReference>
<feature type="transmembrane region" description="Helical" evidence="7">
    <location>
        <begin position="205"/>
        <end position="226"/>
    </location>
</feature>
<keyword evidence="6 7" id="KW-0472">Membrane</keyword>
<gene>
    <name evidence="9" type="ordered locus">Shell_0851</name>
</gene>
<feature type="transmembrane region" description="Helical" evidence="7">
    <location>
        <begin position="261"/>
        <end position="281"/>
    </location>
</feature>
<dbReference type="Gene3D" id="1.10.3720.10">
    <property type="entry name" value="MetI-like"/>
    <property type="match status" value="1"/>
</dbReference>
<dbReference type="PANTHER" id="PTHR43386">
    <property type="entry name" value="OLIGOPEPTIDE TRANSPORT SYSTEM PERMEASE PROTEIN APPC"/>
    <property type="match status" value="1"/>
</dbReference>
<evidence type="ECO:0000256" key="2">
    <source>
        <dbReference type="ARBA" id="ARBA00022448"/>
    </source>
</evidence>
<evidence type="ECO:0000256" key="5">
    <source>
        <dbReference type="ARBA" id="ARBA00022989"/>
    </source>
</evidence>
<dbReference type="HOGENOM" id="CLU_028518_1_1_2"/>
<dbReference type="CDD" id="cd06261">
    <property type="entry name" value="TM_PBP2"/>
    <property type="match status" value="1"/>
</dbReference>
<dbReference type="GO" id="GO:0055085">
    <property type="term" value="P:transmembrane transport"/>
    <property type="evidence" value="ECO:0007669"/>
    <property type="project" value="InterPro"/>
</dbReference>
<comment type="subcellular location">
    <subcellularLocation>
        <location evidence="1 7">Cell membrane</location>
        <topology evidence="1 7">Multi-pass membrane protein</topology>
    </subcellularLocation>
</comment>
<feature type="transmembrane region" description="Helical" evidence="7">
    <location>
        <begin position="140"/>
        <end position="167"/>
    </location>
</feature>
<dbReference type="InterPro" id="IPR000515">
    <property type="entry name" value="MetI-like"/>
</dbReference>